<dbReference type="Pfam" id="PF03398">
    <property type="entry name" value="Ist1"/>
    <property type="match status" value="1"/>
</dbReference>
<dbReference type="AlphaFoldDB" id="A0AA84ZCR9"/>
<protein>
    <recommendedName>
        <fullName evidence="2">IST1 homolog</fullName>
    </recommendedName>
    <alternativeName>
        <fullName evidence="3">Charged multivesicular body protein 8</fullName>
    </alternativeName>
</protein>
<dbReference type="Gene3D" id="1.20.1260.60">
    <property type="entry name" value="Vacuolar protein sorting-associated protein Ist1"/>
    <property type="match status" value="1"/>
</dbReference>
<dbReference type="InterPro" id="IPR042277">
    <property type="entry name" value="IST1-like"/>
</dbReference>
<comment type="subunit">
    <text evidence="5">Interacts with CHMP1A, CHMP1B, VPS4A and VTA1. Interacts with SPAST, STAMBP, and USP8. May interact with VPS37B. May associate with the ESCRT-I complex. Interacts with MITD1, in competition with VSP4. Interacts with SPART (via MIT domain); leading to the recruitment of SPART to midbodies. Interacts with SPAST.</text>
</comment>
<comment type="similarity">
    <text evidence="1">Belongs to the IST1 family.</text>
</comment>
<organism evidence="6 7">
    <name type="scientific">Schistosoma margrebowiei</name>
    <dbReference type="NCBI Taxonomy" id="48269"/>
    <lineage>
        <taxon>Eukaryota</taxon>
        <taxon>Metazoa</taxon>
        <taxon>Spiralia</taxon>
        <taxon>Lophotrochozoa</taxon>
        <taxon>Platyhelminthes</taxon>
        <taxon>Trematoda</taxon>
        <taxon>Digenea</taxon>
        <taxon>Strigeidida</taxon>
        <taxon>Schistosomatoidea</taxon>
        <taxon>Schistosomatidae</taxon>
        <taxon>Schistosoma</taxon>
    </lineage>
</organism>
<evidence type="ECO:0000313" key="7">
    <source>
        <dbReference type="WBParaSite" id="SMRG1_2280.1"/>
    </source>
</evidence>
<dbReference type="Proteomes" id="UP000050790">
    <property type="component" value="Unassembled WGS sequence"/>
</dbReference>
<dbReference type="WBParaSite" id="SMRG1_2280.1">
    <property type="protein sequence ID" value="SMRG1_2280.1"/>
    <property type="gene ID" value="SMRG1_2280"/>
</dbReference>
<dbReference type="GO" id="GO:0015031">
    <property type="term" value="P:protein transport"/>
    <property type="evidence" value="ECO:0007669"/>
    <property type="project" value="InterPro"/>
</dbReference>
<evidence type="ECO:0000256" key="5">
    <source>
        <dbReference type="ARBA" id="ARBA00046920"/>
    </source>
</evidence>
<evidence type="ECO:0000256" key="4">
    <source>
        <dbReference type="ARBA" id="ARBA00046124"/>
    </source>
</evidence>
<evidence type="ECO:0000256" key="1">
    <source>
        <dbReference type="ARBA" id="ARBA00005536"/>
    </source>
</evidence>
<dbReference type="PANTHER" id="PTHR12161">
    <property type="entry name" value="IST1 FAMILY MEMBER"/>
    <property type="match status" value="1"/>
</dbReference>
<reference evidence="7" key="1">
    <citation type="submission" date="2023-11" db="UniProtKB">
        <authorList>
            <consortium name="WormBaseParasite"/>
        </authorList>
    </citation>
    <scope>IDENTIFICATION</scope>
</reference>
<comment type="function">
    <text evidence="4">ESCRT-III-like protein involved in cytokinesis, nuclear envelope reassembly and endosomal tubulation. Is required for efficient abscission during cytokinesis. Involved in recruiting VPS4A and/or VPS4B to the midbody of dividing cells. During late anaphase, involved in nuclear envelope reassembly and mitotic spindle disassembly together with the ESCRT-III complex: IST1 acts by mediating the recruitment of SPAST to the nuclear membrane, leading to microtubule severing. Recruited to the reforming nuclear envelope (NE) during anaphase by LEMD2. Regulates early endosomal tubulation together with the ESCRT-III complex by mediating the recruitment of SPAST.</text>
</comment>
<proteinExistence type="inferred from homology"/>
<sequence length="382" mass="42902">MFSSTCDYTKLRLNIRLCIQRLEYVQKKKSEISKGIRREIADLLKDGKVDRARIKVEQIIRDDYCVEAMDIIQSYLETLNARFGLIQDAKLPDASLETPIATILWSKSRIKNEIPELEIVGQQLAIKFGRNYVRECCEKANMVNRTVMTKLNSIVPGANLVEMYLVEIAKSYDVSFTPDTHVICDSNLMFNDNLIEFKPDSSVGLPSMPSNFGACSMPWATTSMSDKAPYPTEFINETKIPSGIPSNETMPSNTTTTNGDTVMPPPYDMSVCNGQNTVVPFNYPGPSFLPPQDSFTTLPPGSFAMIPPMNGPSNPPPDDEKADFDTLAERFEKLKKKLQTVDPDDEVIQNNCSIEYSSSTIFLDNGWQPNVRGVFRHLNMQC</sequence>
<evidence type="ECO:0000256" key="3">
    <source>
        <dbReference type="ARBA" id="ARBA00032374"/>
    </source>
</evidence>
<accession>A0AA84ZCR9</accession>
<dbReference type="FunFam" id="1.20.1260.60:FF:000002">
    <property type="entry name" value="Vacuolar protein sorting-associated protein IST1"/>
    <property type="match status" value="1"/>
</dbReference>
<dbReference type="PANTHER" id="PTHR12161:SF5">
    <property type="entry name" value="IST1 HOMOLOG"/>
    <property type="match status" value="1"/>
</dbReference>
<name>A0AA84ZCR9_9TREM</name>
<dbReference type="InterPro" id="IPR005061">
    <property type="entry name" value="Ist1"/>
</dbReference>
<evidence type="ECO:0000256" key="2">
    <source>
        <dbReference type="ARBA" id="ARBA00014513"/>
    </source>
</evidence>
<evidence type="ECO:0000313" key="6">
    <source>
        <dbReference type="Proteomes" id="UP000050790"/>
    </source>
</evidence>